<evidence type="ECO:0000313" key="3">
    <source>
        <dbReference type="Proteomes" id="UP001153069"/>
    </source>
</evidence>
<proteinExistence type="predicted"/>
<accession>A0A9N8EN07</accession>
<gene>
    <name evidence="2" type="ORF">SEMRO_1363_G266390.1</name>
</gene>
<dbReference type="AlphaFoldDB" id="A0A9N8EN07"/>
<feature type="compositionally biased region" description="Basic and acidic residues" evidence="1">
    <location>
        <begin position="134"/>
        <end position="149"/>
    </location>
</feature>
<organism evidence="2 3">
    <name type="scientific">Seminavis robusta</name>
    <dbReference type="NCBI Taxonomy" id="568900"/>
    <lineage>
        <taxon>Eukaryota</taxon>
        <taxon>Sar</taxon>
        <taxon>Stramenopiles</taxon>
        <taxon>Ochrophyta</taxon>
        <taxon>Bacillariophyta</taxon>
        <taxon>Bacillariophyceae</taxon>
        <taxon>Bacillariophycidae</taxon>
        <taxon>Naviculales</taxon>
        <taxon>Naviculaceae</taxon>
        <taxon>Seminavis</taxon>
    </lineage>
</organism>
<name>A0A9N8EN07_9STRA</name>
<evidence type="ECO:0000313" key="2">
    <source>
        <dbReference type="EMBL" id="CAB9522984.1"/>
    </source>
</evidence>
<evidence type="ECO:0000256" key="1">
    <source>
        <dbReference type="SAM" id="MobiDB-lite"/>
    </source>
</evidence>
<comment type="caution">
    <text evidence="2">The sequence shown here is derived from an EMBL/GenBank/DDBJ whole genome shotgun (WGS) entry which is preliminary data.</text>
</comment>
<keyword evidence="3" id="KW-1185">Reference proteome</keyword>
<sequence>MMSRQSNPKQHLLESFSSSEEEGDGSNSEFTTSYDSDSVNHDIVQCNGRTVQLVRGSHKRAFSRGSNSVVRQCADKHRKLEANAAAQRGHGYRYPLDHEAIEEILQAARPFYGNVDPIDVKITPLLEDAMQDMEEPKRKQKNDESKTSDSGEDDSVLPACLPNSAVNDLESVHLLHVVQPSRNSTITFREALVPSKKPRLVTLSYPPFIAVHANKAFLTCTGHMSREVLGLPLLKILGVQHPTKSPDPPELDGKLVHVPVLDDDEVGPSLSRRCIVRVSFIAPETCLPKKTYNEDPAYCSSSNDSGGDESLGPVYVTHYGVELEPASERQDTQAASAVAVLLALRASPEPTSFQGVLG</sequence>
<feature type="region of interest" description="Disordered" evidence="1">
    <location>
        <begin position="133"/>
        <end position="160"/>
    </location>
</feature>
<protein>
    <submittedName>
        <fullName evidence="2">Uncharacterized protein</fullName>
    </submittedName>
</protein>
<feature type="region of interest" description="Disordered" evidence="1">
    <location>
        <begin position="1"/>
        <end position="39"/>
    </location>
</feature>
<reference evidence="2" key="1">
    <citation type="submission" date="2020-06" db="EMBL/GenBank/DDBJ databases">
        <authorList>
            <consortium name="Plant Systems Biology data submission"/>
        </authorList>
    </citation>
    <scope>NUCLEOTIDE SEQUENCE</scope>
    <source>
        <strain evidence="2">D6</strain>
    </source>
</reference>
<dbReference type="EMBL" id="CAICTM010001361">
    <property type="protein sequence ID" value="CAB9522984.1"/>
    <property type="molecule type" value="Genomic_DNA"/>
</dbReference>
<dbReference type="Proteomes" id="UP001153069">
    <property type="component" value="Unassembled WGS sequence"/>
</dbReference>